<dbReference type="Proteomes" id="UP001592582">
    <property type="component" value="Unassembled WGS sequence"/>
</dbReference>
<accession>A0ABV6VFF7</accession>
<keyword evidence="2" id="KW-1185">Reference proteome</keyword>
<protein>
    <submittedName>
        <fullName evidence="1">Uncharacterized protein</fullName>
    </submittedName>
</protein>
<name>A0ABV6VFF7_9ACTN</name>
<organism evidence="1 2">
    <name type="scientific">Streptacidiphilus alkalitolerans</name>
    <dbReference type="NCBI Taxonomy" id="3342712"/>
    <lineage>
        <taxon>Bacteria</taxon>
        <taxon>Bacillati</taxon>
        <taxon>Actinomycetota</taxon>
        <taxon>Actinomycetes</taxon>
        <taxon>Kitasatosporales</taxon>
        <taxon>Streptomycetaceae</taxon>
        <taxon>Streptacidiphilus</taxon>
    </lineage>
</organism>
<sequence>METPRSGRTRTTSISLAAETLEAIRERAGKGGVSAFIEEAVRHELAMLALGEIVADHQARHGELTPAEIAAAEAELFGAPRDSSAAA</sequence>
<dbReference type="EMBL" id="JBHEZX010000011">
    <property type="protein sequence ID" value="MFC1412467.1"/>
    <property type="molecule type" value="Genomic_DNA"/>
</dbReference>
<evidence type="ECO:0000313" key="2">
    <source>
        <dbReference type="Proteomes" id="UP001592582"/>
    </source>
</evidence>
<proteinExistence type="predicted"/>
<reference evidence="1 2" key="1">
    <citation type="submission" date="2024-09" db="EMBL/GenBank/DDBJ databases">
        <authorList>
            <person name="Lee S.D."/>
        </authorList>
    </citation>
    <scope>NUCLEOTIDE SEQUENCE [LARGE SCALE GENOMIC DNA]</scope>
    <source>
        <strain evidence="1 2">N1-1</strain>
    </source>
</reference>
<gene>
    <name evidence="1" type="ORF">ACEZDG_24665</name>
</gene>
<evidence type="ECO:0000313" key="1">
    <source>
        <dbReference type="EMBL" id="MFC1412467.1"/>
    </source>
</evidence>
<comment type="caution">
    <text evidence="1">The sequence shown here is derived from an EMBL/GenBank/DDBJ whole genome shotgun (WGS) entry which is preliminary data.</text>
</comment>